<evidence type="ECO:0000256" key="4">
    <source>
        <dbReference type="ARBA" id="ARBA00022679"/>
    </source>
</evidence>
<comment type="function">
    <text evidence="8">Involved in lipopolysaccharide (LPS) biosynthesis. Catalyzes the transfer of 3-deoxy-D-manno-octulosonate (Kdo) residue(s) from CMP-Kdo to lipid IV(A), the tetraacyldisaccharide-1,4'-bisphosphate precursor of lipid A.</text>
</comment>
<accession>A0A929PVH3</accession>
<dbReference type="EC" id="2.4.99.12" evidence="2 8"/>
<dbReference type="EMBL" id="JADFFL010000002">
    <property type="protein sequence ID" value="MBE9661011.1"/>
    <property type="molecule type" value="Genomic_DNA"/>
</dbReference>
<dbReference type="Gene3D" id="3.40.50.2000">
    <property type="entry name" value="Glycogen Phosphorylase B"/>
    <property type="match status" value="1"/>
</dbReference>
<keyword evidence="8" id="KW-0812">Transmembrane</keyword>
<evidence type="ECO:0000256" key="2">
    <source>
        <dbReference type="ARBA" id="ARBA00012621"/>
    </source>
</evidence>
<keyword evidence="8" id="KW-0472">Membrane</keyword>
<keyword evidence="4 8" id="KW-0808">Transferase</keyword>
<dbReference type="InterPro" id="IPR007507">
    <property type="entry name" value="Glycos_transf_N"/>
</dbReference>
<sequence length="407" mass="46150">MLLLYNILIRIYFVFVFFASFFNKKAFLWIKGRKKQVIGSATDSIWFHFASLGEFEQGRPVLEALRAAYPGKPVIITFFSPSGYEVRKHTPLADAVHYLPLDTPSNARDLIRIIKPQIAVFTKYEYWYHYFAELQRQSIPLYIVSGIFRPQQVFFKWYGDINRKMLGMVSHFFVQDDASEKLLRTLNITNVTVAGDTRFDRVWANSQAPKPMPELVAFKAGKKLFIGGSTWPKDEELIASLFDAYPDRKFIIAPHEIDEENIQAVLKRLSGKAIRFTQLMNYRDIASYQVLVIDNMGILSSVYQYGDVAHIGGGFGVGIHNTLEAAAFGLPVIFGPNYERFKEARDLVAIGAGISIADEASFKQAADLFMTDDNYRQQAGEKARQYVADNNGATDRVVRQISKALSA</sequence>
<feature type="domain" description="3-deoxy-D-manno-octulosonic-acid transferase N-terminal" evidence="9">
    <location>
        <begin position="40"/>
        <end position="200"/>
    </location>
</feature>
<evidence type="ECO:0000256" key="3">
    <source>
        <dbReference type="ARBA" id="ARBA00019077"/>
    </source>
</evidence>
<evidence type="ECO:0000313" key="10">
    <source>
        <dbReference type="EMBL" id="MBE9661011.1"/>
    </source>
</evidence>
<comment type="similarity">
    <text evidence="8">Belongs to the glycosyltransferase group 1 family.</text>
</comment>
<gene>
    <name evidence="10" type="ORF">IRJ16_03875</name>
</gene>
<feature type="active site" description="Proton acceptor" evidence="7">
    <location>
        <position position="54"/>
    </location>
</feature>
<dbReference type="GO" id="GO:0043842">
    <property type="term" value="F:Kdo transferase activity"/>
    <property type="evidence" value="ECO:0007669"/>
    <property type="project" value="UniProtKB-EC"/>
</dbReference>
<dbReference type="AlphaFoldDB" id="A0A929PVH3"/>
<evidence type="ECO:0000256" key="5">
    <source>
        <dbReference type="ARBA" id="ARBA00031445"/>
    </source>
</evidence>
<evidence type="ECO:0000256" key="1">
    <source>
        <dbReference type="ARBA" id="ARBA00004713"/>
    </source>
</evidence>
<comment type="subcellular location">
    <subcellularLocation>
        <location evidence="8">Cell membrane</location>
    </subcellularLocation>
</comment>
<reference evidence="10" key="1">
    <citation type="submission" date="2020-10" db="EMBL/GenBank/DDBJ databases">
        <title>Mucilaginibacter mali sp. nov., isolated from rhizosphere soil of apple orchard.</title>
        <authorList>
            <person name="Lee J.-S."/>
            <person name="Kim H.S."/>
            <person name="Kim J.-S."/>
        </authorList>
    </citation>
    <scope>NUCLEOTIDE SEQUENCE</scope>
    <source>
        <strain evidence="10">KCTC 22746</strain>
    </source>
</reference>
<keyword evidence="8" id="KW-1133">Transmembrane helix</keyword>
<dbReference type="Pfam" id="PF04413">
    <property type="entry name" value="Glycos_transf_N"/>
    <property type="match status" value="1"/>
</dbReference>
<name>A0A929PVH3_9SPHI</name>
<evidence type="ECO:0000259" key="9">
    <source>
        <dbReference type="Pfam" id="PF04413"/>
    </source>
</evidence>
<evidence type="ECO:0000256" key="7">
    <source>
        <dbReference type="PIRSR" id="PIRSR639901-1"/>
    </source>
</evidence>
<evidence type="ECO:0000313" key="11">
    <source>
        <dbReference type="Proteomes" id="UP000622475"/>
    </source>
</evidence>
<feature type="transmembrane region" description="Helical" evidence="8">
    <location>
        <begin position="6"/>
        <end position="23"/>
    </location>
</feature>
<dbReference type="Gene3D" id="3.40.50.11720">
    <property type="entry name" value="3-Deoxy-D-manno-octulosonic-acid transferase, N-terminal domain"/>
    <property type="match status" value="1"/>
</dbReference>
<evidence type="ECO:0000256" key="6">
    <source>
        <dbReference type="ARBA" id="ARBA00049183"/>
    </source>
</evidence>
<dbReference type="GO" id="GO:0005886">
    <property type="term" value="C:plasma membrane"/>
    <property type="evidence" value="ECO:0007669"/>
    <property type="project" value="UniProtKB-SubCell"/>
</dbReference>
<dbReference type="SUPFAM" id="SSF53756">
    <property type="entry name" value="UDP-Glycosyltransferase/glycogen phosphorylase"/>
    <property type="match status" value="1"/>
</dbReference>
<comment type="caution">
    <text evidence="10">The sequence shown here is derived from an EMBL/GenBank/DDBJ whole genome shotgun (WGS) entry which is preliminary data.</text>
</comment>
<organism evidence="10 11">
    <name type="scientific">Mucilaginibacter myungsuensis</name>
    <dbReference type="NCBI Taxonomy" id="649104"/>
    <lineage>
        <taxon>Bacteria</taxon>
        <taxon>Pseudomonadati</taxon>
        <taxon>Bacteroidota</taxon>
        <taxon>Sphingobacteriia</taxon>
        <taxon>Sphingobacteriales</taxon>
        <taxon>Sphingobacteriaceae</taxon>
        <taxon>Mucilaginibacter</taxon>
    </lineage>
</organism>
<comment type="catalytic activity">
    <reaction evidence="6 8">
        <text>lipid IVA (E. coli) + CMP-3-deoxy-beta-D-manno-octulosonate = alpha-Kdo-(2-&gt;6)-lipid IVA (E. coli) + CMP + H(+)</text>
        <dbReference type="Rhea" id="RHEA:28066"/>
        <dbReference type="ChEBI" id="CHEBI:15378"/>
        <dbReference type="ChEBI" id="CHEBI:58603"/>
        <dbReference type="ChEBI" id="CHEBI:60364"/>
        <dbReference type="ChEBI" id="CHEBI:60377"/>
        <dbReference type="ChEBI" id="CHEBI:85987"/>
        <dbReference type="EC" id="2.4.99.12"/>
    </reaction>
</comment>
<proteinExistence type="inferred from homology"/>
<keyword evidence="8" id="KW-1003">Cell membrane</keyword>
<dbReference type="GO" id="GO:0009244">
    <property type="term" value="P:lipopolysaccharide core region biosynthetic process"/>
    <property type="evidence" value="ECO:0007669"/>
    <property type="project" value="UniProtKB-UniRule"/>
</dbReference>
<comment type="pathway">
    <text evidence="1 8">Bacterial outer membrane biogenesis; LPS core biosynthesis.</text>
</comment>
<keyword evidence="8" id="KW-0448">Lipopolysaccharide biosynthesis</keyword>
<dbReference type="InterPro" id="IPR039901">
    <property type="entry name" value="Kdotransferase"/>
</dbReference>
<dbReference type="PANTHER" id="PTHR42755">
    <property type="entry name" value="3-DEOXY-MANNO-OCTULOSONATE CYTIDYLYLTRANSFERASE"/>
    <property type="match status" value="1"/>
</dbReference>
<dbReference type="GO" id="GO:0009245">
    <property type="term" value="P:lipid A biosynthetic process"/>
    <property type="evidence" value="ECO:0007669"/>
    <property type="project" value="TreeGrafter"/>
</dbReference>
<evidence type="ECO:0000256" key="8">
    <source>
        <dbReference type="RuleBase" id="RU365103"/>
    </source>
</evidence>
<dbReference type="InterPro" id="IPR038107">
    <property type="entry name" value="Glycos_transf_N_sf"/>
</dbReference>
<dbReference type="RefSeq" id="WP_194110222.1">
    <property type="nucleotide sequence ID" value="NZ_JADFFL010000002.1"/>
</dbReference>
<keyword evidence="11" id="KW-1185">Reference proteome</keyword>
<protein>
    <recommendedName>
        <fullName evidence="3 8">3-deoxy-D-manno-octulosonic acid transferase</fullName>
        <shortName evidence="8">Kdo transferase</shortName>
        <ecNumber evidence="2 8">2.4.99.12</ecNumber>
    </recommendedName>
    <alternativeName>
        <fullName evidence="5 8">Lipid IV(A) 3-deoxy-D-manno-octulosonic acid transferase</fullName>
    </alternativeName>
</protein>
<dbReference type="Proteomes" id="UP000622475">
    <property type="component" value="Unassembled WGS sequence"/>
</dbReference>
<dbReference type="PANTHER" id="PTHR42755:SF1">
    <property type="entry name" value="3-DEOXY-D-MANNO-OCTULOSONIC ACID TRANSFERASE, MITOCHONDRIAL-RELATED"/>
    <property type="match status" value="1"/>
</dbReference>